<geneLocation type="plasmid" evidence="2">
    <name>pd4m1d</name>
</geneLocation>
<dbReference type="KEGG" id="ppru:FDP22_23120"/>
<dbReference type="Proteomes" id="UP000305888">
    <property type="component" value="Plasmid pD4M1D"/>
</dbReference>
<keyword evidence="1" id="KW-0966">Cell projection</keyword>
<sequence>MKKLLPVILVLLGIGGGLFAGQMLKPPAPEEEQAHLAVTEPAHGDAVDHAAPEGDPLEPTPVKVPEEGWEYNKLDKQFIIPVMSETRVRALIVMSISLETEPGLDTQIATREPKLRDAFLRVLFEHERSGGFSGVFTDPRTLSDLRISLRKVARSIVGPGVNDVLVTDILRQDM</sequence>
<protein>
    <submittedName>
        <fullName evidence="1">Flagellar basal body-associated FliL family protein</fullName>
    </submittedName>
</protein>
<organism evidence="1 2">
    <name type="scientific">Paroceanicella profunda</name>
    <dbReference type="NCBI Taxonomy" id="2579971"/>
    <lineage>
        <taxon>Bacteria</taxon>
        <taxon>Pseudomonadati</taxon>
        <taxon>Pseudomonadota</taxon>
        <taxon>Alphaproteobacteria</taxon>
        <taxon>Rhodobacterales</taxon>
        <taxon>Paracoccaceae</taxon>
        <taxon>Paroceanicella</taxon>
    </lineage>
</organism>
<dbReference type="AlphaFoldDB" id="A0A5B8G0V7"/>
<keyword evidence="1" id="KW-0614">Plasmid</keyword>
<keyword evidence="1" id="KW-0282">Flagellum</keyword>
<evidence type="ECO:0000313" key="1">
    <source>
        <dbReference type="EMBL" id="QDL94766.1"/>
    </source>
</evidence>
<evidence type="ECO:0000313" key="2">
    <source>
        <dbReference type="Proteomes" id="UP000305888"/>
    </source>
</evidence>
<keyword evidence="1" id="KW-0969">Cilium</keyword>
<reference evidence="1 2" key="1">
    <citation type="submission" date="2019-06" db="EMBL/GenBank/DDBJ databases">
        <title>Genome sequence of Rhodobacteraceae bacterium D4M1.</title>
        <authorList>
            <person name="Cao J."/>
        </authorList>
    </citation>
    <scope>NUCLEOTIDE SEQUENCE [LARGE SCALE GENOMIC DNA]</scope>
    <source>
        <strain evidence="1 2">D4M1</strain>
        <plasmid evidence="2">pd4m1d</plasmid>
    </source>
</reference>
<dbReference type="EMBL" id="CP040822">
    <property type="protein sequence ID" value="QDL94766.1"/>
    <property type="molecule type" value="Genomic_DNA"/>
</dbReference>
<accession>A0A5B8G0V7</accession>
<gene>
    <name evidence="1" type="ORF">FDP22_23120</name>
</gene>
<proteinExistence type="predicted"/>
<dbReference type="OrthoDB" id="7864548at2"/>
<dbReference type="RefSeq" id="WP_138578630.1">
    <property type="nucleotide sequence ID" value="NZ_CP040822.1"/>
</dbReference>
<keyword evidence="2" id="KW-1185">Reference proteome</keyword>
<name>A0A5B8G0V7_9RHOB</name>